<dbReference type="Proteomes" id="UP000821853">
    <property type="component" value="Chromosome 8"/>
</dbReference>
<dbReference type="VEuPathDB" id="VectorBase:HLOH_043199"/>
<evidence type="ECO:0000313" key="3">
    <source>
        <dbReference type="Proteomes" id="UP000821853"/>
    </source>
</evidence>
<keyword evidence="3" id="KW-1185">Reference proteome</keyword>
<reference evidence="2 3" key="1">
    <citation type="journal article" date="2020" name="Cell">
        <title>Large-Scale Comparative Analyses of Tick Genomes Elucidate Their Genetic Diversity and Vector Capacities.</title>
        <authorList>
            <consortium name="Tick Genome and Microbiome Consortium (TIGMIC)"/>
            <person name="Jia N."/>
            <person name="Wang J."/>
            <person name="Shi W."/>
            <person name="Du L."/>
            <person name="Sun Y."/>
            <person name="Zhan W."/>
            <person name="Jiang J.F."/>
            <person name="Wang Q."/>
            <person name="Zhang B."/>
            <person name="Ji P."/>
            <person name="Bell-Sakyi L."/>
            <person name="Cui X.M."/>
            <person name="Yuan T.T."/>
            <person name="Jiang B.G."/>
            <person name="Yang W.F."/>
            <person name="Lam T.T."/>
            <person name="Chang Q.C."/>
            <person name="Ding S.J."/>
            <person name="Wang X.J."/>
            <person name="Zhu J.G."/>
            <person name="Ruan X.D."/>
            <person name="Zhao L."/>
            <person name="Wei J.T."/>
            <person name="Ye R.Z."/>
            <person name="Que T.C."/>
            <person name="Du C.H."/>
            <person name="Zhou Y.H."/>
            <person name="Cheng J.X."/>
            <person name="Dai P.F."/>
            <person name="Guo W.B."/>
            <person name="Han X.H."/>
            <person name="Huang E.J."/>
            <person name="Li L.F."/>
            <person name="Wei W."/>
            <person name="Gao Y.C."/>
            <person name="Liu J.Z."/>
            <person name="Shao H.Z."/>
            <person name="Wang X."/>
            <person name="Wang C.C."/>
            <person name="Yang T.C."/>
            <person name="Huo Q.B."/>
            <person name="Li W."/>
            <person name="Chen H.Y."/>
            <person name="Chen S.E."/>
            <person name="Zhou L.G."/>
            <person name="Ni X.B."/>
            <person name="Tian J.H."/>
            <person name="Sheng Y."/>
            <person name="Liu T."/>
            <person name="Pan Y.S."/>
            <person name="Xia L.Y."/>
            <person name="Li J."/>
            <person name="Zhao F."/>
            <person name="Cao W.C."/>
        </authorList>
    </citation>
    <scope>NUCLEOTIDE SEQUENCE [LARGE SCALE GENOMIC DNA]</scope>
    <source>
        <strain evidence="2">HaeL-2018</strain>
    </source>
</reference>
<sequence length="172" mass="19726">MPPSKTHIYHQGDPAPTVKASEDRTSLTTPAATFQNLGSDHDIFFTVILAKDYSAYVAEAKLTYCSKFPVRRETLPPIEIESIEESASEVMVDSKGTAKKVHLTKRIPHVDPRLLHMWEVRRSLIRRWKRQRNNRKLKKRIGSLTEEAAWYAVQLSPEKLAHAPWRVKGDPQ</sequence>
<accession>A0A9J6GZ67</accession>
<protein>
    <submittedName>
        <fullName evidence="2">Uncharacterized protein</fullName>
    </submittedName>
</protein>
<evidence type="ECO:0000256" key="1">
    <source>
        <dbReference type="SAM" id="MobiDB-lite"/>
    </source>
</evidence>
<dbReference type="AlphaFoldDB" id="A0A9J6GZ67"/>
<dbReference type="EMBL" id="JABSTR010000010">
    <property type="protein sequence ID" value="KAH9379743.1"/>
    <property type="molecule type" value="Genomic_DNA"/>
</dbReference>
<name>A0A9J6GZ67_HAELO</name>
<gene>
    <name evidence="2" type="ORF">HPB48_011673</name>
</gene>
<feature type="region of interest" description="Disordered" evidence="1">
    <location>
        <begin position="1"/>
        <end position="26"/>
    </location>
</feature>
<proteinExistence type="predicted"/>
<comment type="caution">
    <text evidence="2">The sequence shown here is derived from an EMBL/GenBank/DDBJ whole genome shotgun (WGS) entry which is preliminary data.</text>
</comment>
<evidence type="ECO:0000313" key="2">
    <source>
        <dbReference type="EMBL" id="KAH9379743.1"/>
    </source>
</evidence>
<organism evidence="2 3">
    <name type="scientific">Haemaphysalis longicornis</name>
    <name type="common">Bush tick</name>
    <dbReference type="NCBI Taxonomy" id="44386"/>
    <lineage>
        <taxon>Eukaryota</taxon>
        <taxon>Metazoa</taxon>
        <taxon>Ecdysozoa</taxon>
        <taxon>Arthropoda</taxon>
        <taxon>Chelicerata</taxon>
        <taxon>Arachnida</taxon>
        <taxon>Acari</taxon>
        <taxon>Parasitiformes</taxon>
        <taxon>Ixodida</taxon>
        <taxon>Ixodoidea</taxon>
        <taxon>Ixodidae</taxon>
        <taxon>Haemaphysalinae</taxon>
        <taxon>Haemaphysalis</taxon>
    </lineage>
</organism>